<dbReference type="EMBL" id="FNQS01000014">
    <property type="protein sequence ID" value="SEA99170.1"/>
    <property type="molecule type" value="Genomic_DNA"/>
</dbReference>
<evidence type="ECO:0000256" key="2">
    <source>
        <dbReference type="ARBA" id="ARBA00006671"/>
    </source>
</evidence>
<name>A0A1H4FQR9_9GAMM</name>
<dbReference type="GO" id="GO:0009289">
    <property type="term" value="C:pilus"/>
    <property type="evidence" value="ECO:0007669"/>
    <property type="project" value="UniProtKB-SubCell"/>
</dbReference>
<evidence type="ECO:0000313" key="8">
    <source>
        <dbReference type="Proteomes" id="UP000187280"/>
    </source>
</evidence>
<feature type="domain" description="Fimbrial-type adhesion" evidence="6">
    <location>
        <begin position="47"/>
        <end position="205"/>
    </location>
</feature>
<comment type="subcellular location">
    <subcellularLocation>
        <location evidence="1">Fimbrium</location>
    </subcellularLocation>
</comment>
<dbReference type="InterPro" id="IPR000259">
    <property type="entry name" value="Adhesion_dom_fimbrial"/>
</dbReference>
<evidence type="ECO:0000256" key="1">
    <source>
        <dbReference type="ARBA" id="ARBA00004561"/>
    </source>
</evidence>
<dbReference type="GO" id="GO:0043709">
    <property type="term" value="P:cell adhesion involved in single-species biofilm formation"/>
    <property type="evidence" value="ECO:0007669"/>
    <property type="project" value="TreeGrafter"/>
</dbReference>
<dbReference type="InterPro" id="IPR050263">
    <property type="entry name" value="Bact_Fimbrial_Adh_Pro"/>
</dbReference>
<dbReference type="AlphaFoldDB" id="A0A1H4FQR9"/>
<dbReference type="RefSeq" id="WP_026742292.1">
    <property type="nucleotide sequence ID" value="NZ_FNQS01000014.1"/>
</dbReference>
<dbReference type="InterPro" id="IPR008966">
    <property type="entry name" value="Adhesion_dom_sf"/>
</dbReference>
<keyword evidence="8" id="KW-1185">Reference proteome</keyword>
<dbReference type="Gene3D" id="2.60.40.1090">
    <property type="entry name" value="Fimbrial-type adhesion domain"/>
    <property type="match status" value="1"/>
</dbReference>
<reference evidence="7 8" key="1">
    <citation type="submission" date="2016-10" db="EMBL/GenBank/DDBJ databases">
        <authorList>
            <person name="de Groot N.N."/>
        </authorList>
    </citation>
    <scope>NUCLEOTIDE SEQUENCE [LARGE SCALE GENOMIC DNA]</scope>
    <source>
        <strain evidence="7 8">ATCC 29281</strain>
    </source>
</reference>
<dbReference type="SUPFAM" id="SSF49401">
    <property type="entry name" value="Bacterial adhesins"/>
    <property type="match status" value="1"/>
</dbReference>
<evidence type="ECO:0000256" key="4">
    <source>
        <dbReference type="ARBA" id="ARBA00023263"/>
    </source>
</evidence>
<feature type="chain" id="PRO_5010571681" evidence="5">
    <location>
        <begin position="23"/>
        <end position="205"/>
    </location>
</feature>
<dbReference type="Proteomes" id="UP000187280">
    <property type="component" value="Unassembled WGS sequence"/>
</dbReference>
<evidence type="ECO:0000259" key="6">
    <source>
        <dbReference type="Pfam" id="PF00419"/>
    </source>
</evidence>
<organism evidence="7 8">
    <name type="scientific">Lonsdalea quercina</name>
    <dbReference type="NCBI Taxonomy" id="71657"/>
    <lineage>
        <taxon>Bacteria</taxon>
        <taxon>Pseudomonadati</taxon>
        <taxon>Pseudomonadota</taxon>
        <taxon>Gammaproteobacteria</taxon>
        <taxon>Enterobacterales</taxon>
        <taxon>Pectobacteriaceae</taxon>
        <taxon>Lonsdalea</taxon>
    </lineage>
</organism>
<dbReference type="PANTHER" id="PTHR33420:SF12">
    <property type="entry name" value="FIMBRIN-LIKE PROTEIN FIMI-RELATED"/>
    <property type="match status" value="1"/>
</dbReference>
<protein>
    <submittedName>
        <fullName evidence="7">Major type 1 subunit fimbrin (Pilin)</fullName>
    </submittedName>
</protein>
<evidence type="ECO:0000256" key="5">
    <source>
        <dbReference type="SAM" id="SignalP"/>
    </source>
</evidence>
<feature type="signal peptide" evidence="5">
    <location>
        <begin position="1"/>
        <end position="22"/>
    </location>
</feature>
<dbReference type="STRING" id="71657.SAMN02982996_03178"/>
<evidence type="ECO:0000313" key="7">
    <source>
        <dbReference type="EMBL" id="SEA99170.1"/>
    </source>
</evidence>
<comment type="similarity">
    <text evidence="2">Belongs to the fimbrial protein family.</text>
</comment>
<dbReference type="InterPro" id="IPR036937">
    <property type="entry name" value="Adhesion_dom_fimbrial_sf"/>
</dbReference>
<dbReference type="GeneID" id="97766011"/>
<proteinExistence type="inferred from homology"/>
<dbReference type="Pfam" id="PF00419">
    <property type="entry name" value="Fimbrial"/>
    <property type="match status" value="1"/>
</dbReference>
<evidence type="ECO:0000256" key="3">
    <source>
        <dbReference type="ARBA" id="ARBA00022729"/>
    </source>
</evidence>
<accession>A0A1H4FQR9</accession>
<gene>
    <name evidence="7" type="ORF">SAMN02982996_03178</name>
</gene>
<dbReference type="PANTHER" id="PTHR33420">
    <property type="entry name" value="FIMBRIAL SUBUNIT ELFA-RELATED"/>
    <property type="match status" value="1"/>
</dbReference>
<sequence length="205" mass="20331">MKKLILASLLPVLMAGSFTCHADDEGGGGDEPTTVSPKAISVDGGKINFTGSVVAAPCAVDSSSNGQSVTLGQIATNQLATEGATGSAVPFTIKLVGCDLSPQAGAATGTSNYTKASITFNGSTVDSTTLQLTADGAGSTPAKNVGIQIMQAGQTVTVDGSTSTKSQNIIAGENEIPFTATYVATGTSVTAGAANASVNFKVNYE</sequence>
<keyword evidence="3 5" id="KW-0732">Signal</keyword>
<keyword evidence="4" id="KW-0281">Fimbrium</keyword>